<accession>E6X544</accession>
<dbReference type="RefSeq" id="WP_013549842.1">
    <property type="nucleotide sequence ID" value="NC_014934.1"/>
</dbReference>
<proteinExistence type="inferred from homology"/>
<keyword evidence="5 6" id="KW-0472">Membrane</keyword>
<evidence type="ECO:0000256" key="4">
    <source>
        <dbReference type="ARBA" id="ARBA00022989"/>
    </source>
</evidence>
<dbReference type="AlphaFoldDB" id="E6X544"/>
<protein>
    <recommendedName>
        <fullName evidence="9">DUF423 domain-containing protein</fullName>
    </recommendedName>
</protein>
<dbReference type="eggNOG" id="COG2363">
    <property type="taxonomic scope" value="Bacteria"/>
</dbReference>
<dbReference type="KEGG" id="cao:Celal_1030"/>
<evidence type="ECO:0008006" key="9">
    <source>
        <dbReference type="Google" id="ProtNLM"/>
    </source>
</evidence>
<dbReference type="OrthoDB" id="9802121at2"/>
<evidence type="ECO:0000256" key="3">
    <source>
        <dbReference type="ARBA" id="ARBA00022692"/>
    </source>
</evidence>
<evidence type="ECO:0000256" key="6">
    <source>
        <dbReference type="SAM" id="Phobius"/>
    </source>
</evidence>
<dbReference type="PANTHER" id="PTHR43461:SF1">
    <property type="entry name" value="TRANSMEMBRANE PROTEIN 256"/>
    <property type="match status" value="1"/>
</dbReference>
<sequence length="128" mass="14310">MNKTIFTTGILFGTLAVVLGAFGAHGLKNLISVEAVASYNTGVTYQMYHALLLLILSGVSKIQEKDKKLIYWMFTIGIIFFSFSIYLLATNSLFSFNFKSIALLTPIGGMLLIVGWVLLGFRYYKENY</sequence>
<evidence type="ECO:0000313" key="7">
    <source>
        <dbReference type="EMBL" id="ADV48355.1"/>
    </source>
</evidence>
<reference evidence="7 8" key="1">
    <citation type="journal article" date="2010" name="Stand. Genomic Sci.">
        <title>Complete genome sequence of Cellulophaga algicola type strain (IC166).</title>
        <authorList>
            <person name="Abt B."/>
            <person name="Lu M."/>
            <person name="Misra M."/>
            <person name="Han C."/>
            <person name="Nolan M."/>
            <person name="Lucas S."/>
            <person name="Hammon N."/>
            <person name="Deshpande S."/>
            <person name="Cheng J.F."/>
            <person name="Tapia R."/>
            <person name="Goodwin L."/>
            <person name="Pitluck S."/>
            <person name="Liolios K."/>
            <person name="Pagani I."/>
            <person name="Ivanova N."/>
            <person name="Mavromatis K."/>
            <person name="Ovchinikova G."/>
            <person name="Pati A."/>
            <person name="Chen A."/>
            <person name="Palaniappan K."/>
            <person name="Land M."/>
            <person name="Hauser L."/>
            <person name="Chang Y.J."/>
            <person name="Jeffries C.D."/>
            <person name="Detter J.C."/>
            <person name="Brambilla E."/>
            <person name="Rohde M."/>
            <person name="Tindall B.J."/>
            <person name="Goker M."/>
            <person name="Woyke T."/>
            <person name="Bristow J."/>
            <person name="Eisen J.A."/>
            <person name="Markowitz V."/>
            <person name="Hugenholtz P."/>
            <person name="Kyrpides N.C."/>
            <person name="Klenk H.P."/>
            <person name="Lapidus A."/>
        </authorList>
    </citation>
    <scope>NUCLEOTIDE SEQUENCE [LARGE SCALE GENOMIC DNA]</scope>
    <source>
        <strain evidence="8">DSM 14237 / IC166 / ACAM 630</strain>
    </source>
</reference>
<feature type="transmembrane region" description="Helical" evidence="6">
    <location>
        <begin position="36"/>
        <end position="57"/>
    </location>
</feature>
<dbReference type="PANTHER" id="PTHR43461">
    <property type="entry name" value="TRANSMEMBRANE PROTEIN 256"/>
    <property type="match status" value="1"/>
</dbReference>
<keyword evidence="3 6" id="KW-0812">Transmembrane</keyword>
<dbReference type="STRING" id="688270.Celal_1030"/>
<keyword evidence="8" id="KW-1185">Reference proteome</keyword>
<comment type="subcellular location">
    <subcellularLocation>
        <location evidence="1">Membrane</location>
        <topology evidence="1">Multi-pass membrane protein</topology>
    </subcellularLocation>
</comment>
<dbReference type="Pfam" id="PF04241">
    <property type="entry name" value="DUF423"/>
    <property type="match status" value="1"/>
</dbReference>
<dbReference type="HOGENOM" id="CLU_096548_3_3_10"/>
<dbReference type="EMBL" id="CP002453">
    <property type="protein sequence ID" value="ADV48355.1"/>
    <property type="molecule type" value="Genomic_DNA"/>
</dbReference>
<gene>
    <name evidence="7" type="ordered locus">Celal_1030</name>
</gene>
<organism evidence="7 8">
    <name type="scientific">Cellulophaga algicola (strain DSM 14237 / IC166 / ACAM 630)</name>
    <dbReference type="NCBI Taxonomy" id="688270"/>
    <lineage>
        <taxon>Bacteria</taxon>
        <taxon>Pseudomonadati</taxon>
        <taxon>Bacteroidota</taxon>
        <taxon>Flavobacteriia</taxon>
        <taxon>Flavobacteriales</taxon>
        <taxon>Flavobacteriaceae</taxon>
        <taxon>Cellulophaga</taxon>
    </lineage>
</organism>
<evidence type="ECO:0000256" key="5">
    <source>
        <dbReference type="ARBA" id="ARBA00023136"/>
    </source>
</evidence>
<dbReference type="Proteomes" id="UP000008634">
    <property type="component" value="Chromosome"/>
</dbReference>
<name>E6X544_CELAD</name>
<evidence type="ECO:0000256" key="1">
    <source>
        <dbReference type="ARBA" id="ARBA00004141"/>
    </source>
</evidence>
<feature type="transmembrane region" description="Helical" evidence="6">
    <location>
        <begin position="101"/>
        <end position="124"/>
    </location>
</feature>
<evidence type="ECO:0000313" key="8">
    <source>
        <dbReference type="Proteomes" id="UP000008634"/>
    </source>
</evidence>
<comment type="similarity">
    <text evidence="2">Belongs to the UPF0382 family.</text>
</comment>
<dbReference type="GO" id="GO:0005886">
    <property type="term" value="C:plasma membrane"/>
    <property type="evidence" value="ECO:0007669"/>
    <property type="project" value="TreeGrafter"/>
</dbReference>
<dbReference type="InterPro" id="IPR006696">
    <property type="entry name" value="DUF423"/>
</dbReference>
<keyword evidence="4 6" id="KW-1133">Transmembrane helix</keyword>
<evidence type="ECO:0000256" key="2">
    <source>
        <dbReference type="ARBA" id="ARBA00009694"/>
    </source>
</evidence>
<feature type="transmembrane region" description="Helical" evidence="6">
    <location>
        <begin position="69"/>
        <end position="89"/>
    </location>
</feature>